<feature type="region of interest" description="Disordered" evidence="3">
    <location>
        <begin position="63"/>
        <end position="501"/>
    </location>
</feature>
<reference evidence="5 6" key="1">
    <citation type="journal article" date="2021" name="Sci. Rep.">
        <title>Chromosome anchoring in Senegalese sole (Solea senegalensis) reveals sex-associated markers and genome rearrangements in flatfish.</title>
        <authorList>
            <person name="Guerrero-Cozar I."/>
            <person name="Gomez-Garrido J."/>
            <person name="Berbel C."/>
            <person name="Martinez-Blanch J.F."/>
            <person name="Alioto T."/>
            <person name="Claros M.G."/>
            <person name="Gagnaire P.A."/>
            <person name="Manchado M."/>
        </authorList>
    </citation>
    <scope>NUCLEOTIDE SEQUENCE [LARGE SCALE GENOMIC DNA]</scope>
    <source>
        <strain evidence="5">Sse05_10M</strain>
    </source>
</reference>
<keyword evidence="6" id="KW-1185">Reference proteome</keyword>
<dbReference type="InterPro" id="IPR023779">
    <property type="entry name" value="Chromodomain_CS"/>
</dbReference>
<dbReference type="GO" id="GO:0035102">
    <property type="term" value="C:PRC1 complex"/>
    <property type="evidence" value="ECO:0007669"/>
    <property type="project" value="InterPro"/>
</dbReference>
<feature type="compositionally biased region" description="Gly residues" evidence="3">
    <location>
        <begin position="374"/>
        <end position="383"/>
    </location>
</feature>
<dbReference type="SMART" id="SM00298">
    <property type="entry name" value="CHROMO"/>
    <property type="match status" value="1"/>
</dbReference>
<proteinExistence type="predicted"/>
<dbReference type="EMBL" id="JAGKHQ010000258">
    <property type="protein sequence ID" value="KAG7470430.1"/>
    <property type="molecule type" value="Genomic_DNA"/>
</dbReference>
<dbReference type="GO" id="GO:0000792">
    <property type="term" value="C:heterochromatin"/>
    <property type="evidence" value="ECO:0007669"/>
    <property type="project" value="TreeGrafter"/>
</dbReference>
<dbReference type="AlphaFoldDB" id="A0AAV6PKI9"/>
<evidence type="ECO:0000313" key="5">
    <source>
        <dbReference type="EMBL" id="KAG7470430.1"/>
    </source>
</evidence>
<dbReference type="Proteomes" id="UP000693946">
    <property type="component" value="Unassembled WGS sequence"/>
</dbReference>
<comment type="caution">
    <text evidence="5">The sequence shown here is derived from an EMBL/GenBank/DDBJ whole genome shotgun (WGS) entry which is preliminary data.</text>
</comment>
<comment type="subcellular location">
    <subcellularLocation>
        <location evidence="1">Nucleus</location>
    </subcellularLocation>
</comment>
<dbReference type="PANTHER" id="PTHR46860:SF1">
    <property type="entry name" value="CHROMOBOX PROTEIN HOMOLOG 2"/>
    <property type="match status" value="1"/>
</dbReference>
<dbReference type="PROSITE" id="PS00354">
    <property type="entry name" value="HMGI_Y"/>
    <property type="match status" value="1"/>
</dbReference>
<feature type="domain" description="Chromo" evidence="4">
    <location>
        <begin position="10"/>
        <end position="68"/>
    </location>
</feature>
<gene>
    <name evidence="5" type="ORF">JOB18_036429</name>
</gene>
<feature type="compositionally biased region" description="Low complexity" evidence="3">
    <location>
        <begin position="384"/>
        <end position="393"/>
    </location>
</feature>
<dbReference type="PANTHER" id="PTHR46860">
    <property type="entry name" value="CHROMOBOX PROTEIN HOMOLOG 2"/>
    <property type="match status" value="1"/>
</dbReference>
<evidence type="ECO:0000256" key="2">
    <source>
        <dbReference type="ARBA" id="ARBA00023242"/>
    </source>
</evidence>
<dbReference type="CDD" id="cd18647">
    <property type="entry name" value="CD_Cbx2"/>
    <property type="match status" value="1"/>
</dbReference>
<accession>A0AAV6PKI9</accession>
<feature type="compositionally biased region" description="Low complexity" evidence="3">
    <location>
        <begin position="257"/>
        <end position="276"/>
    </location>
</feature>
<organism evidence="5 6">
    <name type="scientific">Solea senegalensis</name>
    <name type="common">Senegalese sole</name>
    <dbReference type="NCBI Taxonomy" id="28829"/>
    <lineage>
        <taxon>Eukaryota</taxon>
        <taxon>Metazoa</taxon>
        <taxon>Chordata</taxon>
        <taxon>Craniata</taxon>
        <taxon>Vertebrata</taxon>
        <taxon>Euteleostomi</taxon>
        <taxon>Actinopterygii</taxon>
        <taxon>Neopterygii</taxon>
        <taxon>Teleostei</taxon>
        <taxon>Neoteleostei</taxon>
        <taxon>Acanthomorphata</taxon>
        <taxon>Carangaria</taxon>
        <taxon>Pleuronectiformes</taxon>
        <taxon>Pleuronectoidei</taxon>
        <taxon>Soleidae</taxon>
        <taxon>Solea</taxon>
    </lineage>
</organism>
<sequence length="540" mass="57485">MEGVTVGQVFDAECILSKRPRKGKFEYLVKWRGWSSKHNSWEPEENILDPRLLAAFHKREQERELLFQTKGKRPRGRPRKIQLPAPPTVKDSHSPSSSSSVLSSTASSSSEDEDHMKKAKPAPRVHAVPQKRPQIMLTKPDPAHKKKRGRKPLPPDLRALRQAKSRLVPVPPPPLSVPPPPPTPPPTPRHHQAVRPPRDDPRSGVKKPLQPASFTYTGLSRAARDEAGSASHAATSSFAQTVASKPGTLGCVWTNRSLSSPSSGSSHSKATPSAHSKNSELKSSSRSDGFKASLLKQSGGLGSAGLRGGFGGGGAVASQRSGPDQRRQEVMGQSGSVHHKQTLSSSTPRDRANQALSLRALNLQSVSRPLPTGFQGGNTGGVGATASRSSLRSGGSGIMVKGGAGNQKESWASAGGQRSGLAAGGATEQGRGKEVMSGGGANRGNGSTRQDERNRGLNELSTGDSDETSSSESEHSTSLYPSNSRPSFGNDATELDTETDWRPTRNLLEHVFVTDVTANFITVTVKESPTSVGFFNPRNH</sequence>
<feature type="compositionally biased region" description="Low complexity" evidence="3">
    <location>
        <begin position="94"/>
        <end position="109"/>
    </location>
</feature>
<dbReference type="PROSITE" id="PS00598">
    <property type="entry name" value="CHROMO_1"/>
    <property type="match status" value="1"/>
</dbReference>
<dbReference type="Pfam" id="PF17218">
    <property type="entry name" value="CBX7_C"/>
    <property type="match status" value="1"/>
</dbReference>
<dbReference type="InterPro" id="IPR023780">
    <property type="entry name" value="Chromo_domain"/>
</dbReference>
<feature type="compositionally biased region" description="Gly residues" evidence="3">
    <location>
        <begin position="299"/>
        <end position="315"/>
    </location>
</feature>
<feature type="compositionally biased region" description="Basic and acidic residues" evidence="3">
    <location>
        <begin position="277"/>
        <end position="289"/>
    </location>
</feature>
<dbReference type="GO" id="GO:0000122">
    <property type="term" value="P:negative regulation of transcription by RNA polymerase II"/>
    <property type="evidence" value="ECO:0007669"/>
    <property type="project" value="TreeGrafter"/>
</dbReference>
<evidence type="ECO:0000313" key="6">
    <source>
        <dbReference type="Proteomes" id="UP000693946"/>
    </source>
</evidence>
<feature type="compositionally biased region" description="Polar residues" evidence="3">
    <location>
        <begin position="232"/>
        <end position="243"/>
    </location>
</feature>
<feature type="compositionally biased region" description="Basic residues" evidence="3">
    <location>
        <begin position="70"/>
        <end position="80"/>
    </location>
</feature>
<feature type="compositionally biased region" description="Pro residues" evidence="3">
    <location>
        <begin position="169"/>
        <end position="187"/>
    </location>
</feature>
<evidence type="ECO:0000256" key="1">
    <source>
        <dbReference type="ARBA" id="ARBA00004123"/>
    </source>
</evidence>
<dbReference type="PROSITE" id="PS50013">
    <property type="entry name" value="CHROMO_2"/>
    <property type="match status" value="1"/>
</dbReference>
<keyword evidence="2" id="KW-0539">Nucleus</keyword>
<feature type="compositionally biased region" description="Polar residues" evidence="3">
    <location>
        <begin position="331"/>
        <end position="347"/>
    </location>
</feature>
<protein>
    <submittedName>
        <fullName evidence="5">Chromobox protein-like 2-like</fullName>
    </submittedName>
</protein>
<name>A0AAV6PKI9_SOLSE</name>
<dbReference type="Pfam" id="PF00385">
    <property type="entry name" value="Chromo"/>
    <property type="match status" value="1"/>
</dbReference>
<dbReference type="InterPro" id="IPR000953">
    <property type="entry name" value="Chromo/chromo_shadow_dom"/>
</dbReference>
<dbReference type="InterPro" id="IPR000637">
    <property type="entry name" value="HMGI/Y_DNA-bd_CS"/>
</dbReference>
<feature type="compositionally biased region" description="Gly residues" evidence="3">
    <location>
        <begin position="394"/>
        <end position="405"/>
    </location>
</feature>
<dbReference type="InterPro" id="IPR042796">
    <property type="entry name" value="CBX2"/>
</dbReference>
<dbReference type="InterPro" id="IPR033773">
    <property type="entry name" value="CBX7_C"/>
</dbReference>
<evidence type="ECO:0000259" key="4">
    <source>
        <dbReference type="PROSITE" id="PS50013"/>
    </source>
</evidence>
<evidence type="ECO:0000256" key="3">
    <source>
        <dbReference type="SAM" id="MobiDB-lite"/>
    </source>
</evidence>